<keyword evidence="2" id="KW-0812">Transmembrane</keyword>
<dbReference type="PATRIC" id="fig|1435051.3.peg.1114"/>
<keyword evidence="2" id="KW-0472">Membrane</keyword>
<gene>
    <name evidence="3" type="ORF">BMOU_1136</name>
</gene>
<keyword evidence="2" id="KW-1133">Transmembrane helix</keyword>
<feature type="transmembrane region" description="Helical" evidence="2">
    <location>
        <begin position="158"/>
        <end position="182"/>
    </location>
</feature>
<accession>W4N951</accession>
<dbReference type="RefSeq" id="WP_235143720.1">
    <property type="nucleotide sequence ID" value="NZ_AZMV01000004.1"/>
</dbReference>
<feature type="region of interest" description="Disordered" evidence="1">
    <location>
        <begin position="200"/>
        <end position="337"/>
    </location>
</feature>
<dbReference type="eggNOG" id="ENOG5032Y91">
    <property type="taxonomic scope" value="Bacteria"/>
</dbReference>
<evidence type="ECO:0000256" key="1">
    <source>
        <dbReference type="SAM" id="MobiDB-lite"/>
    </source>
</evidence>
<proteinExistence type="predicted"/>
<evidence type="ECO:0000313" key="4">
    <source>
        <dbReference type="Proteomes" id="UP000019155"/>
    </source>
</evidence>
<organism evidence="3 4">
    <name type="scientific">Bifidobacterium moukalabense DSM 27321</name>
    <dbReference type="NCBI Taxonomy" id="1435051"/>
    <lineage>
        <taxon>Bacteria</taxon>
        <taxon>Bacillati</taxon>
        <taxon>Actinomycetota</taxon>
        <taxon>Actinomycetes</taxon>
        <taxon>Bifidobacteriales</taxon>
        <taxon>Bifidobacteriaceae</taxon>
        <taxon>Bifidobacterium</taxon>
    </lineage>
</organism>
<reference evidence="3 4" key="1">
    <citation type="journal article" date="2014" name="Genome Announc.">
        <title>The Genome Sequence of Bifidobacterium moukalabense DSM 27321 Highlights the Close Phylogenetic Relatedness with the Bifidobacterium dentium Taxon.</title>
        <authorList>
            <person name="Lugli G.A."/>
            <person name="Duranti S."/>
            <person name="Milani C."/>
            <person name="Turroni F."/>
            <person name="Viappiani A."/>
            <person name="Mangifesta M."/>
            <person name="van Sinderen D."/>
            <person name="Ventura M."/>
        </authorList>
    </citation>
    <scope>NUCLEOTIDE SEQUENCE [LARGE SCALE GENOMIC DNA]</scope>
    <source>
        <strain evidence="3 4">DSM 27321</strain>
    </source>
</reference>
<sequence length="337" mass="32666">MTSFLLSAKIGIAGSVIGVAAGSIVSAVSTQIYKNVLKASGEKIQNAVPFGSNSDGKTSENTATTDGDTDATQVIGKVRHDGDDTTVMTSDQTAVISGSPRVITSGADNGAATRVLTDLGHNAETKPHTNAANSTDGKSRTMHHAGENRVMSWLHGKYAPAIIAFVSALVGVGLSAGLILVLTHGKGTDTVVHDVVYEKVTPSPSSSSTDTGGTVSGTPTPSTGSTTGGTGDTGGTANQSTTGGGDKTSGGTSDSTSGTSGSTDSKKNGSTDSGTGTTDGGSSSTDGSDSSGTDSGTGSDSSSSDSTSNGSTSGSSTGGSSDSGTGTNSSGDTGTTH</sequence>
<evidence type="ECO:0000313" key="3">
    <source>
        <dbReference type="EMBL" id="ETY71633.1"/>
    </source>
</evidence>
<dbReference type="STRING" id="1435051.BMOU_1136"/>
<feature type="compositionally biased region" description="Low complexity" evidence="1">
    <location>
        <begin position="249"/>
        <end position="263"/>
    </location>
</feature>
<feature type="compositionally biased region" description="Low complexity" evidence="1">
    <location>
        <begin position="200"/>
        <end position="225"/>
    </location>
</feature>
<feature type="compositionally biased region" description="Low complexity" evidence="1">
    <location>
        <begin position="270"/>
        <end position="337"/>
    </location>
</feature>
<feature type="region of interest" description="Disordered" evidence="1">
    <location>
        <begin position="120"/>
        <end position="141"/>
    </location>
</feature>
<name>W4N951_9BIFI</name>
<dbReference type="EMBL" id="AZMV01000004">
    <property type="protein sequence ID" value="ETY71633.1"/>
    <property type="molecule type" value="Genomic_DNA"/>
</dbReference>
<protein>
    <submittedName>
        <fullName evidence="3">ABC transporter permease</fullName>
    </submittedName>
</protein>
<dbReference type="AlphaFoldDB" id="W4N951"/>
<feature type="compositionally biased region" description="Polar residues" evidence="1">
    <location>
        <begin position="51"/>
        <end position="61"/>
    </location>
</feature>
<comment type="caution">
    <text evidence="3">The sequence shown here is derived from an EMBL/GenBank/DDBJ whole genome shotgun (WGS) entry which is preliminary data.</text>
</comment>
<feature type="compositionally biased region" description="Low complexity" evidence="1">
    <location>
        <begin position="62"/>
        <end position="72"/>
    </location>
</feature>
<feature type="region of interest" description="Disordered" evidence="1">
    <location>
        <begin position="47"/>
        <end position="72"/>
    </location>
</feature>
<keyword evidence="4" id="KW-1185">Reference proteome</keyword>
<evidence type="ECO:0000256" key="2">
    <source>
        <dbReference type="SAM" id="Phobius"/>
    </source>
</evidence>
<dbReference type="Proteomes" id="UP000019155">
    <property type="component" value="Unassembled WGS sequence"/>
</dbReference>
<feature type="transmembrane region" description="Helical" evidence="2">
    <location>
        <begin position="6"/>
        <end position="28"/>
    </location>
</feature>